<protein>
    <submittedName>
        <fullName evidence="2">Uncharacterized protein</fullName>
    </submittedName>
</protein>
<keyword evidence="3" id="KW-1185">Reference proteome</keyword>
<feature type="compositionally biased region" description="Polar residues" evidence="1">
    <location>
        <begin position="1"/>
        <end position="15"/>
    </location>
</feature>
<dbReference type="EMBL" id="JAAZSQ010000033">
    <property type="protein sequence ID" value="NKX56733.1"/>
    <property type="molecule type" value="Genomic_DNA"/>
</dbReference>
<dbReference type="RefSeq" id="WP_168489189.1">
    <property type="nucleotide sequence ID" value="NZ_JAAZSQ010000033.1"/>
</dbReference>
<evidence type="ECO:0000256" key="1">
    <source>
        <dbReference type="SAM" id="MobiDB-lite"/>
    </source>
</evidence>
<dbReference type="Proteomes" id="UP000544090">
    <property type="component" value="Unassembled WGS sequence"/>
</dbReference>
<sequence>MSAPRQTPTAPSSTGRVFDAGGTDPDFYFPQRPARSGGFLRFIRSVPGRLVRSLRG</sequence>
<organism evidence="2 3">
    <name type="scientific">Arthrobacter mobilis</name>
    <dbReference type="NCBI Taxonomy" id="2724944"/>
    <lineage>
        <taxon>Bacteria</taxon>
        <taxon>Bacillati</taxon>
        <taxon>Actinomycetota</taxon>
        <taxon>Actinomycetes</taxon>
        <taxon>Micrococcales</taxon>
        <taxon>Micrococcaceae</taxon>
        <taxon>Arthrobacter</taxon>
    </lineage>
</organism>
<evidence type="ECO:0000313" key="2">
    <source>
        <dbReference type="EMBL" id="NKX56733.1"/>
    </source>
</evidence>
<dbReference type="AlphaFoldDB" id="A0A7X6QML0"/>
<reference evidence="2 3" key="1">
    <citation type="submission" date="2020-04" db="EMBL/GenBank/DDBJ databases">
        <title>Arthrobacter sp. nov.</title>
        <authorList>
            <person name="Liu S."/>
        </authorList>
    </citation>
    <scope>NUCLEOTIDE SEQUENCE [LARGE SCALE GENOMIC DNA]</scope>
    <source>
        <strain evidence="2 3">E918</strain>
    </source>
</reference>
<evidence type="ECO:0000313" key="3">
    <source>
        <dbReference type="Proteomes" id="UP000544090"/>
    </source>
</evidence>
<name>A0A7X6QML0_9MICC</name>
<comment type="caution">
    <text evidence="2">The sequence shown here is derived from an EMBL/GenBank/DDBJ whole genome shotgun (WGS) entry which is preliminary data.</text>
</comment>
<gene>
    <name evidence="2" type="ORF">HGG74_19870</name>
</gene>
<feature type="region of interest" description="Disordered" evidence="1">
    <location>
        <begin position="1"/>
        <end position="30"/>
    </location>
</feature>
<accession>A0A7X6QML0</accession>
<proteinExistence type="predicted"/>